<dbReference type="InterPro" id="IPR001387">
    <property type="entry name" value="Cro/C1-type_HTH"/>
</dbReference>
<dbReference type="Proteomes" id="UP000036061">
    <property type="component" value="Chromosome"/>
</dbReference>
<evidence type="ECO:0000313" key="2">
    <source>
        <dbReference type="EMBL" id="AWX58837.1"/>
    </source>
</evidence>
<dbReference type="GO" id="GO:0003677">
    <property type="term" value="F:DNA binding"/>
    <property type="evidence" value="ECO:0007669"/>
    <property type="project" value="InterPro"/>
</dbReference>
<gene>
    <name evidence="2" type="ORF">AB432_029000</name>
</gene>
<feature type="domain" description="HTH cro/C1-type" evidence="1">
    <location>
        <begin position="14"/>
        <end position="69"/>
    </location>
</feature>
<dbReference type="EMBL" id="CP030117">
    <property type="protein sequence ID" value="AWX58837.1"/>
    <property type="molecule type" value="Genomic_DNA"/>
</dbReference>
<dbReference type="Pfam" id="PF01381">
    <property type="entry name" value="HTH_3"/>
    <property type="match status" value="1"/>
</dbReference>
<dbReference type="InterPro" id="IPR011990">
    <property type="entry name" value="TPR-like_helical_dom_sf"/>
</dbReference>
<name>A0A2Z4MQK0_BREBE</name>
<dbReference type="SUPFAM" id="SSF48452">
    <property type="entry name" value="TPR-like"/>
    <property type="match status" value="1"/>
</dbReference>
<dbReference type="PROSITE" id="PS50943">
    <property type="entry name" value="HTH_CROC1"/>
    <property type="match status" value="1"/>
</dbReference>
<dbReference type="SUPFAM" id="SSF47413">
    <property type="entry name" value="lambda repressor-like DNA-binding domains"/>
    <property type="match status" value="1"/>
</dbReference>
<sequence length="424" mass="48917">MVVAEMRSSFGCVLKRYREEAGLTLAELSIKTDISSGTISKIETDSLTLPNMRNVIRLAETLDISLYEAVMPYLDKIKRTKTFELLLETAINQGNAVLTQKIASKLLECPKSNTFLSLDYLYQLAGNMENIEFRFLIYGVISQYSREHGIPVFLARSLYQKYLIQRDSFKKLDESYIEGMELLHYISYLHVDERVMTYYKLGSHALFRGCHEECIHLCKKGINEDHKRDELTAKAYLAIIIAYIELRDYILAKVYLDAYEQLDCLNVQKESQYLRAILYAKTTDDIEKAVPLLLDCLHMRPQNEKLPVVNDLLDIYIRLGDELGVVDIFRSESSFLPTNVGTPNQCTHLGLYFRAKGNFYIEKGDLDMGCASLLESAMYYKKMMKLEEAIKSIGYIFEYYTANKENLPFGILQKMEILYTVHNT</sequence>
<dbReference type="RefSeq" id="WP_082196019.1">
    <property type="nucleotide sequence ID" value="NZ_CP030117.1"/>
</dbReference>
<dbReference type="CDD" id="cd00093">
    <property type="entry name" value="HTH_XRE"/>
    <property type="match status" value="1"/>
</dbReference>
<accession>A0A2Z4MQK0</accession>
<organism evidence="2 3">
    <name type="scientific">Brevibacillus brevis</name>
    <name type="common">Bacillus brevis</name>
    <dbReference type="NCBI Taxonomy" id="1393"/>
    <lineage>
        <taxon>Bacteria</taxon>
        <taxon>Bacillati</taxon>
        <taxon>Bacillota</taxon>
        <taxon>Bacilli</taxon>
        <taxon>Bacillales</taxon>
        <taxon>Paenibacillaceae</taxon>
        <taxon>Brevibacillus</taxon>
    </lineage>
</organism>
<proteinExistence type="predicted"/>
<dbReference type="Gene3D" id="1.25.40.10">
    <property type="entry name" value="Tetratricopeptide repeat domain"/>
    <property type="match status" value="1"/>
</dbReference>
<dbReference type="InterPro" id="IPR010982">
    <property type="entry name" value="Lambda_DNA-bd_dom_sf"/>
</dbReference>
<dbReference type="SMART" id="SM00530">
    <property type="entry name" value="HTH_XRE"/>
    <property type="match status" value="1"/>
</dbReference>
<reference evidence="2 3" key="1">
    <citation type="journal article" date="2015" name="Genome Announc.">
        <title>Draft Genome Sequence of Brevibacillus brevis DZQ7, a Plant Growth-Promoting Rhizobacterium with Broad-Spectrum Antimicrobial Activity.</title>
        <authorList>
            <person name="Hou Q."/>
            <person name="Wang C."/>
            <person name="Hou X."/>
            <person name="Xia Z."/>
            <person name="Ye J."/>
            <person name="Liu K."/>
            <person name="Liu H."/>
            <person name="Wang J."/>
            <person name="Guo H."/>
            <person name="Yu X."/>
            <person name="Yang Y."/>
            <person name="Du B."/>
            <person name="Ding Y."/>
        </authorList>
    </citation>
    <scope>NUCLEOTIDE SEQUENCE [LARGE SCALE GENOMIC DNA]</scope>
    <source>
        <strain evidence="2 3">DZQ7</strain>
    </source>
</reference>
<evidence type="ECO:0000313" key="3">
    <source>
        <dbReference type="Proteomes" id="UP000036061"/>
    </source>
</evidence>
<protein>
    <submittedName>
        <fullName evidence="2">XRE family transcriptional regulator</fullName>
    </submittedName>
</protein>
<evidence type="ECO:0000259" key="1">
    <source>
        <dbReference type="PROSITE" id="PS50943"/>
    </source>
</evidence>
<dbReference type="Gene3D" id="1.10.260.40">
    <property type="entry name" value="lambda repressor-like DNA-binding domains"/>
    <property type="match status" value="1"/>
</dbReference>
<dbReference type="AlphaFoldDB" id="A0A2Z4MQK0"/>